<name>A0A0G4G6U0_VITBC</name>
<gene>
    <name evidence="3" type="ORF">Vbra_3185</name>
</gene>
<organism evidence="3 4">
    <name type="scientific">Vitrella brassicaformis (strain CCMP3155)</name>
    <dbReference type="NCBI Taxonomy" id="1169540"/>
    <lineage>
        <taxon>Eukaryota</taxon>
        <taxon>Sar</taxon>
        <taxon>Alveolata</taxon>
        <taxon>Colpodellida</taxon>
        <taxon>Vitrellaceae</taxon>
        <taxon>Vitrella</taxon>
    </lineage>
</organism>
<dbReference type="InterPro" id="IPR023393">
    <property type="entry name" value="START-like_dom_sf"/>
</dbReference>
<dbReference type="VEuPathDB" id="CryptoDB:Vbra_3185"/>
<dbReference type="InParanoid" id="A0A0G4G6U0"/>
<feature type="domain" description="Coenzyme Q-binding protein COQ10 START" evidence="2">
    <location>
        <begin position="76"/>
        <end position="186"/>
    </location>
</feature>
<accession>A0A0G4G6U0</accession>
<dbReference type="SUPFAM" id="SSF55961">
    <property type="entry name" value="Bet v1-like"/>
    <property type="match status" value="1"/>
</dbReference>
<dbReference type="Pfam" id="PF03364">
    <property type="entry name" value="Polyketide_cyc"/>
    <property type="match status" value="1"/>
</dbReference>
<evidence type="ECO:0000256" key="1">
    <source>
        <dbReference type="SAM" id="MobiDB-lite"/>
    </source>
</evidence>
<dbReference type="AlphaFoldDB" id="A0A0G4G6U0"/>
<dbReference type="EMBL" id="CDMY01000581">
    <property type="protein sequence ID" value="CEM24432.1"/>
    <property type="molecule type" value="Genomic_DNA"/>
</dbReference>
<dbReference type="OrthoDB" id="47798at2759"/>
<reference evidence="3 4" key="1">
    <citation type="submission" date="2014-11" db="EMBL/GenBank/DDBJ databases">
        <authorList>
            <person name="Zhu J."/>
            <person name="Qi W."/>
            <person name="Song R."/>
        </authorList>
    </citation>
    <scope>NUCLEOTIDE SEQUENCE [LARGE SCALE GENOMIC DNA]</scope>
</reference>
<evidence type="ECO:0000259" key="2">
    <source>
        <dbReference type="Pfam" id="PF03364"/>
    </source>
</evidence>
<feature type="region of interest" description="Disordered" evidence="1">
    <location>
        <begin position="38"/>
        <end position="61"/>
    </location>
</feature>
<dbReference type="InterPro" id="IPR005031">
    <property type="entry name" value="COQ10_START"/>
</dbReference>
<dbReference type="OMA" id="IAWESIP"/>
<evidence type="ECO:0000313" key="4">
    <source>
        <dbReference type="Proteomes" id="UP000041254"/>
    </source>
</evidence>
<sequence>MVCPQAFLLPLTLASISPSSFLRTSFLRQIRPSWSQLRPSRAHRAKMPDTQTAEGATPAVHSPERPWIEHTVAKEINATREEAFDLYCQLPMHPRWSGLFRHVEWIDESARISKWTLRKLGITLSFEARNIIEQRPHIIAWESIPGRGAVANRGKVEFLPSTASDPYQPSCLMRMSVAYSIPGFVSRIFRTAWLSRFIEGQLMGDANRFEREVIKERQGKEMLVAAGGN</sequence>
<dbReference type="Gene3D" id="3.30.530.20">
    <property type="match status" value="1"/>
</dbReference>
<dbReference type="PANTHER" id="PTHR33824">
    <property type="entry name" value="POLYKETIDE CYCLASE/DEHYDRASE AND LIPID TRANSPORT SUPERFAMILY PROTEIN"/>
    <property type="match status" value="1"/>
</dbReference>
<dbReference type="PANTHER" id="PTHR33824:SF7">
    <property type="entry name" value="POLYKETIDE CYCLASE_DEHYDRASE AND LIPID TRANSPORT SUPERFAMILY PROTEIN"/>
    <property type="match status" value="1"/>
</dbReference>
<dbReference type="Proteomes" id="UP000041254">
    <property type="component" value="Unassembled WGS sequence"/>
</dbReference>
<protein>
    <recommendedName>
        <fullName evidence="2">Coenzyme Q-binding protein COQ10 START domain-containing protein</fullName>
    </recommendedName>
</protein>
<dbReference type="STRING" id="1169540.A0A0G4G6U0"/>
<dbReference type="InterPro" id="IPR047137">
    <property type="entry name" value="ORF3"/>
</dbReference>
<proteinExistence type="predicted"/>
<keyword evidence="4" id="KW-1185">Reference proteome</keyword>
<evidence type="ECO:0000313" key="3">
    <source>
        <dbReference type="EMBL" id="CEM24432.1"/>
    </source>
</evidence>